<protein>
    <recommendedName>
        <fullName evidence="8">FAD-dependent oxidoreductase</fullName>
    </recommendedName>
</protein>
<dbReference type="InterPro" id="IPR023166">
    <property type="entry name" value="BaiN-like_dom_sf"/>
</dbReference>
<feature type="domain" description="RsdA/BaiN/AoA(So)-like insert" evidence="5">
    <location>
        <begin position="200"/>
        <end position="361"/>
    </location>
</feature>
<keyword evidence="3" id="KW-0274">FAD</keyword>
<evidence type="ECO:0000259" key="4">
    <source>
        <dbReference type="Pfam" id="PF03486"/>
    </source>
</evidence>
<dbReference type="PRINTS" id="PR00368">
    <property type="entry name" value="FADPNR"/>
</dbReference>
<dbReference type="Gene3D" id="1.10.8.260">
    <property type="entry name" value="HI0933 insert domain-like"/>
    <property type="match status" value="1"/>
</dbReference>
<dbReference type="Proteomes" id="UP000178534">
    <property type="component" value="Unassembled WGS sequence"/>
</dbReference>
<evidence type="ECO:0000256" key="3">
    <source>
        <dbReference type="ARBA" id="ARBA00022827"/>
    </source>
</evidence>
<dbReference type="PRINTS" id="PR00411">
    <property type="entry name" value="PNDRDTASEI"/>
</dbReference>
<organism evidence="6 7">
    <name type="scientific">Candidatus Lloydbacteria bacterium RIFCSPLOWO2_01_FULL_50_20</name>
    <dbReference type="NCBI Taxonomy" id="1798665"/>
    <lineage>
        <taxon>Bacteria</taxon>
        <taxon>Candidatus Lloydiibacteriota</taxon>
    </lineage>
</organism>
<dbReference type="InterPro" id="IPR055178">
    <property type="entry name" value="RsdA/BaiN/AoA(So)-like_dom"/>
</dbReference>
<dbReference type="Gene3D" id="2.40.30.10">
    <property type="entry name" value="Translation factors"/>
    <property type="match status" value="1"/>
</dbReference>
<dbReference type="AlphaFoldDB" id="A0A1G2DHH5"/>
<comment type="cofactor">
    <cofactor evidence="1">
        <name>FAD</name>
        <dbReference type="ChEBI" id="CHEBI:57692"/>
    </cofactor>
</comment>
<dbReference type="InterPro" id="IPR004792">
    <property type="entry name" value="BaiN-like"/>
</dbReference>
<evidence type="ECO:0000259" key="5">
    <source>
        <dbReference type="Pfam" id="PF22780"/>
    </source>
</evidence>
<keyword evidence="2" id="KW-0285">Flavoprotein</keyword>
<dbReference type="SUPFAM" id="SSF160996">
    <property type="entry name" value="HI0933 insert domain-like"/>
    <property type="match status" value="1"/>
</dbReference>
<evidence type="ECO:0000256" key="1">
    <source>
        <dbReference type="ARBA" id="ARBA00001974"/>
    </source>
</evidence>
<dbReference type="InterPro" id="IPR057661">
    <property type="entry name" value="RsdA/BaiN/AoA(So)_Rossmann"/>
</dbReference>
<gene>
    <name evidence="6" type="ORF">A2942_02685</name>
</gene>
<dbReference type="InterPro" id="IPR036188">
    <property type="entry name" value="FAD/NAD-bd_sf"/>
</dbReference>
<name>A0A1G2DHH5_9BACT</name>
<evidence type="ECO:0008006" key="8">
    <source>
        <dbReference type="Google" id="ProtNLM"/>
    </source>
</evidence>
<evidence type="ECO:0000313" key="7">
    <source>
        <dbReference type="Proteomes" id="UP000178534"/>
    </source>
</evidence>
<dbReference type="Pfam" id="PF22780">
    <property type="entry name" value="HI0933_like_1st"/>
    <property type="match status" value="1"/>
</dbReference>
<evidence type="ECO:0000256" key="2">
    <source>
        <dbReference type="ARBA" id="ARBA00022630"/>
    </source>
</evidence>
<dbReference type="SUPFAM" id="SSF51905">
    <property type="entry name" value="FAD/NAD(P)-binding domain"/>
    <property type="match status" value="1"/>
</dbReference>
<accession>A0A1G2DHH5</accession>
<comment type="caution">
    <text evidence="6">The sequence shown here is derived from an EMBL/GenBank/DDBJ whole genome shotgun (WGS) entry which is preliminary data.</text>
</comment>
<dbReference type="Gene3D" id="3.50.50.60">
    <property type="entry name" value="FAD/NAD(P)-binding domain"/>
    <property type="match status" value="1"/>
</dbReference>
<dbReference type="EMBL" id="MHLP01000025">
    <property type="protein sequence ID" value="OGZ12258.1"/>
    <property type="molecule type" value="Genomic_DNA"/>
</dbReference>
<dbReference type="PANTHER" id="PTHR42887:SF2">
    <property type="entry name" value="OS12G0638800 PROTEIN"/>
    <property type="match status" value="1"/>
</dbReference>
<dbReference type="Pfam" id="PF03486">
    <property type="entry name" value="HI0933_like"/>
    <property type="match status" value="1"/>
</dbReference>
<dbReference type="NCBIfam" id="TIGR00275">
    <property type="entry name" value="aminoacetone oxidase family FAD-binding enzyme"/>
    <property type="match status" value="1"/>
</dbReference>
<feature type="domain" description="RsdA/BaiN/AoA(So)-like Rossmann fold-like" evidence="4">
    <location>
        <begin position="10"/>
        <end position="414"/>
    </location>
</feature>
<dbReference type="PANTHER" id="PTHR42887">
    <property type="entry name" value="OS12G0638800 PROTEIN"/>
    <property type="match status" value="1"/>
</dbReference>
<sequence>MKKVENENFDVIVIGGGPGGMMAAGRAAESGAKVLLLEKNPALGKKLLLSGGGRSNITNNELSVRKFLEKFKGKGKFLFSAFSQFGVGETLDFFHAHGMPTKLEAEGRVFPKTERSASVHDALRVYMKKWGVVVHCNSEVSGFQTVNGAIVGIKLKNGQHLSARSYILSTGGTSRPDTGSTGDGFQWLKKFGHSVRQPTPALVPIRTKEMWAHKLTGISFKEAKASMLQNGVPQRTRTGKILFTHIGLSGPLILNMSKDIGELLKYGKVALVLDLFPRLDHGALDRSFQATFQKLQNKKLKNVLPEIVPAAFARLLPELLKLDGNKEINKVSRTERMVLVKFLKAISLTPTGVLGLEKAVVISGGVPLTEVDTRTMRSKKHGNLYLIGDIIDIDRPSGGYSLQFCWTTGWVAGTYAAKKS</sequence>
<proteinExistence type="predicted"/>
<reference evidence="6 7" key="1">
    <citation type="journal article" date="2016" name="Nat. Commun.">
        <title>Thousands of microbial genomes shed light on interconnected biogeochemical processes in an aquifer system.</title>
        <authorList>
            <person name="Anantharaman K."/>
            <person name="Brown C.T."/>
            <person name="Hug L.A."/>
            <person name="Sharon I."/>
            <person name="Castelle C.J."/>
            <person name="Probst A.J."/>
            <person name="Thomas B.C."/>
            <person name="Singh A."/>
            <person name="Wilkins M.J."/>
            <person name="Karaoz U."/>
            <person name="Brodie E.L."/>
            <person name="Williams K.H."/>
            <person name="Hubbard S.S."/>
            <person name="Banfield J.F."/>
        </authorList>
    </citation>
    <scope>NUCLEOTIDE SEQUENCE [LARGE SCALE GENOMIC DNA]</scope>
</reference>
<evidence type="ECO:0000313" key="6">
    <source>
        <dbReference type="EMBL" id="OGZ12258.1"/>
    </source>
</evidence>